<dbReference type="EMBL" id="PP542043">
    <property type="protein sequence ID" value="XDO02319.1"/>
    <property type="molecule type" value="Genomic_DNA"/>
</dbReference>
<protein>
    <recommendedName>
        <fullName evidence="1">Glycosyltransferase 61 catalytic domain-containing protein</fullName>
    </recommendedName>
</protein>
<gene>
    <name evidence="2" type="ORF">FloV-SA2_00501</name>
</gene>
<proteinExistence type="predicted"/>
<dbReference type="InterPro" id="IPR049625">
    <property type="entry name" value="Glyco_transf_61_cat"/>
</dbReference>
<sequence length="421" mass="50361">MNIINFKDNNFTILRDMDENGRIIGYSYYNNIQIIGRNYFYPNVLLYNKKDIINPYDEKIMSLNKESFYDNNIYNNDVLEITNKVVINSSVFFLIYNFDNYYHFLYDTIPYLYTYIELKKKDPSLKILVNYPNKDKQTFYRFNTEFLYKLVDKNDIIIHNENNIYKNMIISTSLTHGGLSNNPPRKEIYEVYNILKNNIDYLNIDTKYNNLKKIYVSRRTWLNKDNSNIGTDYTLKRNMINESDFVEQIKNCGFVEIFTENLNTDEKIYIFMNAEYICGSIGGGMSNLLFSKKQTKTYIIVSPYFLDINYRFKYSLENTNFHYFKDTEVYKKDKHSKYSLYIRVKITNKENNDYDKIGEIVDTAKENKYIIALSNNDVAGFNNNIKFEQKCFNEDEFEVLDKGLNSPYTFNFTTIIYNLYH</sequence>
<accession>A0AB39JC88</accession>
<feature type="domain" description="Glycosyltransferase 61 catalytic" evidence="1">
    <location>
        <begin position="101"/>
        <end position="296"/>
    </location>
</feature>
<evidence type="ECO:0000313" key="2">
    <source>
        <dbReference type="EMBL" id="XDO02319.1"/>
    </source>
</evidence>
<evidence type="ECO:0000259" key="1">
    <source>
        <dbReference type="Pfam" id="PF04577"/>
    </source>
</evidence>
<dbReference type="GO" id="GO:0016757">
    <property type="term" value="F:glycosyltransferase activity"/>
    <property type="evidence" value="ECO:0007669"/>
    <property type="project" value="InterPro"/>
</dbReference>
<organism evidence="2">
    <name type="scientific">Florenciella sp. virus SA2</name>
    <dbReference type="NCBI Taxonomy" id="3240092"/>
    <lineage>
        <taxon>Viruses</taxon>
    </lineage>
</organism>
<name>A0AB39JC88_9VIRU</name>
<reference evidence="2" key="1">
    <citation type="submission" date="2024-03" db="EMBL/GenBank/DDBJ databases">
        <title>Eukaryotic viruses encode the ribosomal protein eL40.</title>
        <authorList>
            <person name="Thomy J."/>
            <person name="Schvarcz C.R."/>
            <person name="McBeain K.A."/>
            <person name="Edwards K.F."/>
            <person name="Steward G.F."/>
        </authorList>
    </citation>
    <scope>NUCLEOTIDE SEQUENCE</scope>
    <source>
        <strain evidence="2">FloV-SA2</strain>
    </source>
</reference>
<dbReference type="Pfam" id="PF04577">
    <property type="entry name" value="Glyco_transf_61"/>
    <property type="match status" value="1"/>
</dbReference>